<proteinExistence type="predicted"/>
<dbReference type="Gene3D" id="3.30.70.270">
    <property type="match status" value="1"/>
</dbReference>
<dbReference type="AlphaFoldDB" id="A0A0C2I7Q2"/>
<evidence type="ECO:0008006" key="3">
    <source>
        <dbReference type="Google" id="ProtNLM"/>
    </source>
</evidence>
<gene>
    <name evidence="1" type="ORF">RF11_11323</name>
</gene>
<dbReference type="InterPro" id="IPR043502">
    <property type="entry name" value="DNA/RNA_pol_sf"/>
</dbReference>
<sequence>MIVLGARSGFGMTKIRNGAAEGLLGLIWSLKRNGSRWVDTIENQARSSHDHKGTYYFQINSQLQLKAHISVEQSDQSRIRLAKISRREQINLLREISATSTLLSIIASLKSNEIEKISWASSYSSFEPSKLQPGAMVEAETKKHMKLISIARPSLTVFDSIIIIIAKILYCLPNFDYEDKSTAVRLNRVPGHIIYNIRDYINPMLALGVINRIGLELNTGNSAELSNQINIKCLTLWILQTKSVELNLSRIETLVLGILFEEKSKEKSTFASRTVFLHFNFNVFPFEITNPRSSFEGILYRIFDSSLHCQAYLDDIIIFSKTSTLTSSIYRNPYYYFLTGVRIEFEEIQNILLRVTTISTELS</sequence>
<evidence type="ECO:0000313" key="1">
    <source>
        <dbReference type="EMBL" id="KII61238.1"/>
    </source>
</evidence>
<protein>
    <recommendedName>
        <fullName evidence="3">Reverse transcriptase domain-containing protein</fullName>
    </recommendedName>
</protein>
<name>A0A0C2I7Q2_THEKT</name>
<dbReference type="EMBL" id="JWZT01005374">
    <property type="protein sequence ID" value="KII61238.1"/>
    <property type="molecule type" value="Genomic_DNA"/>
</dbReference>
<organism evidence="1 2">
    <name type="scientific">Thelohanellus kitauei</name>
    <name type="common">Myxosporean</name>
    <dbReference type="NCBI Taxonomy" id="669202"/>
    <lineage>
        <taxon>Eukaryota</taxon>
        <taxon>Metazoa</taxon>
        <taxon>Cnidaria</taxon>
        <taxon>Myxozoa</taxon>
        <taxon>Myxosporea</taxon>
        <taxon>Bivalvulida</taxon>
        <taxon>Platysporina</taxon>
        <taxon>Myxobolidae</taxon>
        <taxon>Thelohanellus</taxon>
    </lineage>
</organism>
<dbReference type="Proteomes" id="UP000031668">
    <property type="component" value="Unassembled WGS sequence"/>
</dbReference>
<dbReference type="InterPro" id="IPR043128">
    <property type="entry name" value="Rev_trsase/Diguanyl_cyclase"/>
</dbReference>
<dbReference type="Gene3D" id="3.10.10.10">
    <property type="entry name" value="HIV Type 1 Reverse Transcriptase, subunit A, domain 1"/>
    <property type="match status" value="1"/>
</dbReference>
<comment type="caution">
    <text evidence="1">The sequence shown here is derived from an EMBL/GenBank/DDBJ whole genome shotgun (WGS) entry which is preliminary data.</text>
</comment>
<evidence type="ECO:0000313" key="2">
    <source>
        <dbReference type="Proteomes" id="UP000031668"/>
    </source>
</evidence>
<keyword evidence="2" id="KW-1185">Reference proteome</keyword>
<dbReference type="SUPFAM" id="SSF56672">
    <property type="entry name" value="DNA/RNA polymerases"/>
    <property type="match status" value="1"/>
</dbReference>
<reference evidence="1 2" key="1">
    <citation type="journal article" date="2014" name="Genome Biol. Evol.">
        <title>The genome of the myxosporean Thelohanellus kitauei shows adaptations to nutrient acquisition within its fish host.</title>
        <authorList>
            <person name="Yang Y."/>
            <person name="Xiong J."/>
            <person name="Zhou Z."/>
            <person name="Huo F."/>
            <person name="Miao W."/>
            <person name="Ran C."/>
            <person name="Liu Y."/>
            <person name="Zhang J."/>
            <person name="Feng J."/>
            <person name="Wang M."/>
            <person name="Wang M."/>
            <person name="Wang L."/>
            <person name="Yao B."/>
        </authorList>
    </citation>
    <scope>NUCLEOTIDE SEQUENCE [LARGE SCALE GENOMIC DNA]</scope>
    <source>
        <strain evidence="1">Wuqing</strain>
    </source>
</reference>
<accession>A0A0C2I7Q2</accession>